<reference evidence="1" key="2">
    <citation type="submission" date="2022-01" db="EMBL/GenBank/DDBJ databases">
        <authorList>
            <person name="Yamashiro T."/>
            <person name="Shiraishi A."/>
            <person name="Satake H."/>
            <person name="Nakayama K."/>
        </authorList>
    </citation>
    <scope>NUCLEOTIDE SEQUENCE</scope>
</reference>
<accession>A0ABQ5FKG6</accession>
<name>A0ABQ5FKG6_9ASTR</name>
<evidence type="ECO:0000313" key="1">
    <source>
        <dbReference type="EMBL" id="GJT63838.1"/>
    </source>
</evidence>
<dbReference type="Proteomes" id="UP001151760">
    <property type="component" value="Unassembled WGS sequence"/>
</dbReference>
<sequence>MRKIVIETGWVPKELDVYVDVDDVIDISHMRSKGLQSGEELLHEEVIAEYVVLPCSSWRPGRASAASAK</sequence>
<proteinExistence type="predicted"/>
<dbReference type="EMBL" id="BQNB010017493">
    <property type="protein sequence ID" value="GJT63838.1"/>
    <property type="molecule type" value="Genomic_DNA"/>
</dbReference>
<evidence type="ECO:0000313" key="2">
    <source>
        <dbReference type="Proteomes" id="UP001151760"/>
    </source>
</evidence>
<gene>
    <name evidence="1" type="ORF">Tco_1015318</name>
</gene>
<organism evidence="1 2">
    <name type="scientific">Tanacetum coccineum</name>
    <dbReference type="NCBI Taxonomy" id="301880"/>
    <lineage>
        <taxon>Eukaryota</taxon>
        <taxon>Viridiplantae</taxon>
        <taxon>Streptophyta</taxon>
        <taxon>Embryophyta</taxon>
        <taxon>Tracheophyta</taxon>
        <taxon>Spermatophyta</taxon>
        <taxon>Magnoliopsida</taxon>
        <taxon>eudicotyledons</taxon>
        <taxon>Gunneridae</taxon>
        <taxon>Pentapetalae</taxon>
        <taxon>asterids</taxon>
        <taxon>campanulids</taxon>
        <taxon>Asterales</taxon>
        <taxon>Asteraceae</taxon>
        <taxon>Asteroideae</taxon>
        <taxon>Anthemideae</taxon>
        <taxon>Anthemidinae</taxon>
        <taxon>Tanacetum</taxon>
    </lineage>
</organism>
<reference evidence="1" key="1">
    <citation type="journal article" date="2022" name="Int. J. Mol. Sci.">
        <title>Draft Genome of Tanacetum Coccineum: Genomic Comparison of Closely Related Tanacetum-Family Plants.</title>
        <authorList>
            <person name="Yamashiro T."/>
            <person name="Shiraishi A."/>
            <person name="Nakayama K."/>
            <person name="Satake H."/>
        </authorList>
    </citation>
    <scope>NUCLEOTIDE SEQUENCE</scope>
</reference>
<comment type="caution">
    <text evidence="1">The sequence shown here is derived from an EMBL/GenBank/DDBJ whole genome shotgun (WGS) entry which is preliminary data.</text>
</comment>
<keyword evidence="2" id="KW-1185">Reference proteome</keyword>
<protein>
    <submittedName>
        <fullName evidence="1">Uncharacterized protein</fullName>
    </submittedName>
</protein>